<proteinExistence type="predicted"/>
<dbReference type="OrthoDB" id="5684611at2"/>
<keyword evidence="2" id="KW-1185">Reference proteome</keyword>
<gene>
    <name evidence="1" type="ORF">WM40_22635</name>
</gene>
<comment type="caution">
    <text evidence="1">The sequence shown here is derived from an EMBL/GenBank/DDBJ whole genome shotgun (WGS) entry which is preliminary data.</text>
</comment>
<dbReference type="EMBL" id="LAQU01000039">
    <property type="protein sequence ID" value="KKB61540.1"/>
    <property type="molecule type" value="Genomic_DNA"/>
</dbReference>
<dbReference type="InterPro" id="IPR027417">
    <property type="entry name" value="P-loop_NTPase"/>
</dbReference>
<evidence type="ECO:0000313" key="2">
    <source>
        <dbReference type="Proteomes" id="UP000033618"/>
    </source>
</evidence>
<protein>
    <recommendedName>
        <fullName evidence="3">Terminase</fullName>
    </recommendedName>
</protein>
<name>A0A0F5JV63_9BURK</name>
<dbReference type="Gene3D" id="3.40.50.300">
    <property type="entry name" value="P-loop containing nucleotide triphosphate hydrolases"/>
    <property type="match status" value="1"/>
</dbReference>
<evidence type="ECO:0008006" key="3">
    <source>
        <dbReference type="Google" id="ProtNLM"/>
    </source>
</evidence>
<reference evidence="1 2" key="1">
    <citation type="submission" date="2015-03" db="EMBL/GenBank/DDBJ databases">
        <title>Draft Genome Sequence of Burkholderia andropogonis type strain ICMP2807, isolated from Sorghum bicolor.</title>
        <authorList>
            <person name="Lopes-Santos L."/>
            <person name="Castro D.B."/>
            <person name="Ottoboni L.M."/>
            <person name="Park D."/>
            <person name="Weirc B.S."/>
            <person name="Destefano S.A."/>
        </authorList>
    </citation>
    <scope>NUCLEOTIDE SEQUENCE [LARGE SCALE GENOMIC DNA]</scope>
    <source>
        <strain evidence="1 2">ICMP2807</strain>
    </source>
</reference>
<evidence type="ECO:0000313" key="1">
    <source>
        <dbReference type="EMBL" id="KKB61540.1"/>
    </source>
</evidence>
<dbReference type="AlphaFoldDB" id="A0A0F5JV63"/>
<dbReference type="Proteomes" id="UP000033618">
    <property type="component" value="Unassembled WGS sequence"/>
</dbReference>
<dbReference type="Gene3D" id="3.30.420.280">
    <property type="match status" value="1"/>
</dbReference>
<accession>A0A0F5JV63</accession>
<dbReference type="PATRIC" id="fig|28092.6.peg.5326"/>
<organism evidence="1 2">
    <name type="scientific">Robbsia andropogonis</name>
    <dbReference type="NCBI Taxonomy" id="28092"/>
    <lineage>
        <taxon>Bacteria</taxon>
        <taxon>Pseudomonadati</taxon>
        <taxon>Pseudomonadota</taxon>
        <taxon>Betaproteobacteria</taxon>
        <taxon>Burkholderiales</taxon>
        <taxon>Burkholderiaceae</taxon>
        <taxon>Robbsia</taxon>
    </lineage>
</organism>
<dbReference type="STRING" id="28092.WM40_22635"/>
<sequence length="486" mass="55766">MPRIRIPNCWSPRKYQMPLWSYLERGGRRAISIAHRRWGKDDVAMHHACVAAHKRPATYWHMLPQASQADKAVWSAVNPHTGKRRIDEAFPKEIRARTLENDMMIQLRNGATWQVVGSDNFNSLVGAPPAGVVFSEFAIANPYSWAYLKPILDENDGWAVFITTPRGRNHAYKMLKMAQETPGWFGEVSSVAKTGRFSAAQLHEQKMEYIKLFGEDAGAAMFEQEMMCSFDAAILGAYYGREFTKIDAEGRIKKVPHDPSLPVYTAWDLGRTDDTAIWFYQVSWGEIRIIDHYSNNGQAPKHYAERLYGREIDVAEWGEYGKPKSWGFGKPIEGAEHRIAYRYADCWLPHDGKPKTFASPRSAMEQLHDFKLKVRIVPSLSIQDGITAARATLPKCVFDEQRTFAGSESLRNYRREWDPHKQVFRDTPLHDKTSHDADAFRMLSLVWKMPPEEAPEERPRFPEDQTADEVFWPKSQSSEIVYGSYA</sequence>